<evidence type="ECO:0000259" key="4">
    <source>
        <dbReference type="PROSITE" id="PS50995"/>
    </source>
</evidence>
<dbReference type="PRINTS" id="PR00598">
    <property type="entry name" value="HTHMARR"/>
</dbReference>
<dbReference type="Proteomes" id="UP001518990">
    <property type="component" value="Unassembled WGS sequence"/>
</dbReference>
<evidence type="ECO:0000256" key="2">
    <source>
        <dbReference type="ARBA" id="ARBA00023125"/>
    </source>
</evidence>
<evidence type="ECO:0000313" key="6">
    <source>
        <dbReference type="Proteomes" id="UP001518990"/>
    </source>
</evidence>
<protein>
    <submittedName>
        <fullName evidence="5">MarR family transcriptional regulator</fullName>
    </submittedName>
</protein>
<keyword evidence="2" id="KW-0238">DNA-binding</keyword>
<dbReference type="SUPFAM" id="SSF46785">
    <property type="entry name" value="Winged helix' DNA-binding domain"/>
    <property type="match status" value="1"/>
</dbReference>
<dbReference type="InterPro" id="IPR036390">
    <property type="entry name" value="WH_DNA-bd_sf"/>
</dbReference>
<evidence type="ECO:0000256" key="1">
    <source>
        <dbReference type="ARBA" id="ARBA00023015"/>
    </source>
</evidence>
<dbReference type="Gene3D" id="1.10.10.10">
    <property type="entry name" value="Winged helix-like DNA-binding domain superfamily/Winged helix DNA-binding domain"/>
    <property type="match status" value="1"/>
</dbReference>
<dbReference type="RefSeq" id="WP_207449921.1">
    <property type="nucleotide sequence ID" value="NZ_CP061091.1"/>
</dbReference>
<dbReference type="InterPro" id="IPR036388">
    <property type="entry name" value="WH-like_DNA-bd_sf"/>
</dbReference>
<name>A0ABS3KGR8_9PROT</name>
<keyword evidence="3" id="KW-0804">Transcription</keyword>
<gene>
    <name evidence="5" type="ORF">IAI60_18825</name>
</gene>
<sequence>MSQDLLRGRLPMLIGHAARQWRRALDRRLQPFGLSEATWRPLLHLSRAQAPMRQKELAASLGLDGSSVVRLLDALQAAGFIERREEEADRRARAIVLMPAGHAIVAQVEAVARQVRDATLACLSEQEIGTAHDVLDRICRTLSEAAEEAAP</sequence>
<accession>A0ABS3KGR8</accession>
<evidence type="ECO:0000313" key="5">
    <source>
        <dbReference type="EMBL" id="MBO1076672.1"/>
    </source>
</evidence>
<dbReference type="SMART" id="SM00347">
    <property type="entry name" value="HTH_MARR"/>
    <property type="match status" value="1"/>
</dbReference>
<dbReference type="EMBL" id="JACTNF010000027">
    <property type="protein sequence ID" value="MBO1076672.1"/>
    <property type="molecule type" value="Genomic_DNA"/>
</dbReference>
<dbReference type="PANTHER" id="PTHR33164:SF64">
    <property type="entry name" value="TRANSCRIPTIONAL REGULATOR SLYA"/>
    <property type="match status" value="1"/>
</dbReference>
<dbReference type="PANTHER" id="PTHR33164">
    <property type="entry name" value="TRANSCRIPTIONAL REGULATOR, MARR FAMILY"/>
    <property type="match status" value="1"/>
</dbReference>
<proteinExistence type="predicted"/>
<organism evidence="5 6">
    <name type="scientific">Roseomonas marmotae</name>
    <dbReference type="NCBI Taxonomy" id="2768161"/>
    <lineage>
        <taxon>Bacteria</taxon>
        <taxon>Pseudomonadati</taxon>
        <taxon>Pseudomonadota</taxon>
        <taxon>Alphaproteobacteria</taxon>
        <taxon>Acetobacterales</taxon>
        <taxon>Roseomonadaceae</taxon>
        <taxon>Roseomonas</taxon>
    </lineage>
</organism>
<keyword evidence="6" id="KW-1185">Reference proteome</keyword>
<feature type="domain" description="HTH marR-type" evidence="4">
    <location>
        <begin position="7"/>
        <end position="140"/>
    </location>
</feature>
<comment type="caution">
    <text evidence="5">The sequence shown here is derived from an EMBL/GenBank/DDBJ whole genome shotgun (WGS) entry which is preliminary data.</text>
</comment>
<dbReference type="InterPro" id="IPR039422">
    <property type="entry name" value="MarR/SlyA-like"/>
</dbReference>
<reference evidence="5 6" key="1">
    <citation type="submission" date="2020-09" db="EMBL/GenBank/DDBJ databases">
        <title>Roseomonas.</title>
        <authorList>
            <person name="Zhu W."/>
        </authorList>
    </citation>
    <scope>NUCLEOTIDE SEQUENCE [LARGE SCALE GENOMIC DNA]</scope>
    <source>
        <strain evidence="5 6">1311</strain>
    </source>
</reference>
<evidence type="ECO:0000256" key="3">
    <source>
        <dbReference type="ARBA" id="ARBA00023163"/>
    </source>
</evidence>
<dbReference type="Pfam" id="PF12802">
    <property type="entry name" value="MarR_2"/>
    <property type="match status" value="1"/>
</dbReference>
<dbReference type="InterPro" id="IPR000835">
    <property type="entry name" value="HTH_MarR-typ"/>
</dbReference>
<keyword evidence="1" id="KW-0805">Transcription regulation</keyword>
<dbReference type="PROSITE" id="PS50995">
    <property type="entry name" value="HTH_MARR_2"/>
    <property type="match status" value="1"/>
</dbReference>